<dbReference type="InterPro" id="IPR027124">
    <property type="entry name" value="Swc5/CFDP1/2"/>
</dbReference>
<dbReference type="Proteomes" id="UP000024635">
    <property type="component" value="Unassembled WGS sequence"/>
</dbReference>
<protein>
    <recommendedName>
        <fullName evidence="3">Endonuclease/exonuclease/phosphatase domain-containing protein</fullName>
    </recommendedName>
</protein>
<reference evidence="2" key="1">
    <citation type="journal article" date="2015" name="Nat. Genet.">
        <title>The genome and transcriptome of the zoonotic hookworm Ancylostoma ceylanicum identify infection-specific gene families.</title>
        <authorList>
            <person name="Schwarz E.M."/>
            <person name="Hu Y."/>
            <person name="Antoshechkin I."/>
            <person name="Miller M.M."/>
            <person name="Sternberg P.W."/>
            <person name="Aroian R.V."/>
        </authorList>
    </citation>
    <scope>NUCLEOTIDE SEQUENCE</scope>
    <source>
        <strain evidence="2">HY135</strain>
    </source>
</reference>
<organism evidence="1 2">
    <name type="scientific">Ancylostoma ceylanicum</name>
    <dbReference type="NCBI Taxonomy" id="53326"/>
    <lineage>
        <taxon>Eukaryota</taxon>
        <taxon>Metazoa</taxon>
        <taxon>Ecdysozoa</taxon>
        <taxon>Nematoda</taxon>
        <taxon>Chromadorea</taxon>
        <taxon>Rhabditida</taxon>
        <taxon>Rhabditina</taxon>
        <taxon>Rhabditomorpha</taxon>
        <taxon>Strongyloidea</taxon>
        <taxon>Ancylostomatidae</taxon>
        <taxon>Ancylostomatinae</taxon>
        <taxon>Ancylostoma</taxon>
    </lineage>
</organism>
<dbReference type="Gene3D" id="3.60.10.10">
    <property type="entry name" value="Endonuclease/exonuclease/phosphatase"/>
    <property type="match status" value="1"/>
</dbReference>
<proteinExistence type="predicted"/>
<dbReference type="STRING" id="53326.A0A016VKD6"/>
<dbReference type="OrthoDB" id="5849054at2759"/>
<dbReference type="AlphaFoldDB" id="A0A016VKD6"/>
<evidence type="ECO:0000313" key="1">
    <source>
        <dbReference type="EMBL" id="EYC27756.1"/>
    </source>
</evidence>
<comment type="caution">
    <text evidence="1">The sequence shown here is derived from an EMBL/GenBank/DDBJ whole genome shotgun (WGS) entry which is preliminary data.</text>
</comment>
<gene>
    <name evidence="1" type="primary">Acey_s0008.g163</name>
    <name evidence="1" type="ORF">Y032_0008g163</name>
</gene>
<dbReference type="PANTHER" id="PTHR23227:SF67">
    <property type="entry name" value="CRANIOFACIAL DEVELOPMENT PROTEIN 2-LIKE"/>
    <property type="match status" value="1"/>
</dbReference>
<keyword evidence="2" id="KW-1185">Reference proteome</keyword>
<evidence type="ECO:0000313" key="2">
    <source>
        <dbReference type="Proteomes" id="UP000024635"/>
    </source>
</evidence>
<accession>A0A016VKD6</accession>
<evidence type="ECO:0008006" key="3">
    <source>
        <dbReference type="Google" id="ProtNLM"/>
    </source>
</evidence>
<dbReference type="SUPFAM" id="SSF56219">
    <property type="entry name" value="DNase I-like"/>
    <property type="match status" value="1"/>
</dbReference>
<name>A0A016VKD6_9BILA</name>
<dbReference type="EMBL" id="JARK01001344">
    <property type="protein sequence ID" value="EYC27756.1"/>
    <property type="molecule type" value="Genomic_DNA"/>
</dbReference>
<dbReference type="InterPro" id="IPR036691">
    <property type="entry name" value="Endo/exonu/phosph_ase_sf"/>
</dbReference>
<dbReference type="PANTHER" id="PTHR23227">
    <property type="entry name" value="BUCENTAUR RELATED"/>
    <property type="match status" value="1"/>
</dbReference>
<sequence>MSEAQKDLSDEWESEIVVVEINGVLDARTIRQAVAAKQITLRRPESDNPLLQDRLVKIVIITPERRIHFFSAYASQTACSDNVKNDFWALIDEKTAVVPSEDMFIIARDLNGHVGVMKDGYRCYADFGYGVRNDNGDRILDYAKSHNLVIVKTKFRKRPSHLVFSYDDSNKTQIDYVLVSYRDQKPVTDAKVEPYETLTSQHRPLICTMKITPPNQKCTDRSRRPE</sequence>